<feature type="coiled-coil region" evidence="1">
    <location>
        <begin position="316"/>
        <end position="343"/>
    </location>
</feature>
<dbReference type="Proteomes" id="UP000046392">
    <property type="component" value="Unplaced"/>
</dbReference>
<evidence type="ECO:0000313" key="3">
    <source>
        <dbReference type="Proteomes" id="UP000046392"/>
    </source>
</evidence>
<evidence type="ECO:0000256" key="1">
    <source>
        <dbReference type="SAM" id="Coils"/>
    </source>
</evidence>
<feature type="region of interest" description="Disordered" evidence="2">
    <location>
        <begin position="414"/>
        <end position="471"/>
    </location>
</feature>
<feature type="coiled-coil region" evidence="1">
    <location>
        <begin position="197"/>
        <end position="233"/>
    </location>
</feature>
<feature type="region of interest" description="Disordered" evidence="2">
    <location>
        <begin position="544"/>
        <end position="585"/>
    </location>
</feature>
<keyword evidence="1" id="KW-0175">Coiled coil</keyword>
<feature type="compositionally biased region" description="Low complexity" evidence="2">
    <location>
        <begin position="553"/>
        <end position="567"/>
    </location>
</feature>
<keyword evidence="3" id="KW-1185">Reference proteome</keyword>
<reference evidence="4" key="1">
    <citation type="submission" date="2017-02" db="UniProtKB">
        <authorList>
            <consortium name="WormBaseParasite"/>
        </authorList>
    </citation>
    <scope>IDENTIFICATION</scope>
</reference>
<organism evidence="3 4">
    <name type="scientific">Strongyloides papillosus</name>
    <name type="common">Intestinal threadworm</name>
    <dbReference type="NCBI Taxonomy" id="174720"/>
    <lineage>
        <taxon>Eukaryota</taxon>
        <taxon>Metazoa</taxon>
        <taxon>Ecdysozoa</taxon>
        <taxon>Nematoda</taxon>
        <taxon>Chromadorea</taxon>
        <taxon>Rhabditida</taxon>
        <taxon>Tylenchina</taxon>
        <taxon>Panagrolaimomorpha</taxon>
        <taxon>Strongyloidoidea</taxon>
        <taxon>Strongyloididae</taxon>
        <taxon>Strongyloides</taxon>
    </lineage>
</organism>
<feature type="coiled-coil region" evidence="1">
    <location>
        <begin position="379"/>
        <end position="406"/>
    </location>
</feature>
<proteinExistence type="predicted"/>
<feature type="compositionally biased region" description="Polar residues" evidence="2">
    <location>
        <begin position="432"/>
        <end position="442"/>
    </location>
</feature>
<accession>A0A0N5BRZ5</accession>
<protein>
    <submittedName>
        <fullName evidence="4">Myosin-9-like</fullName>
    </submittedName>
</protein>
<evidence type="ECO:0000256" key="2">
    <source>
        <dbReference type="SAM" id="MobiDB-lite"/>
    </source>
</evidence>
<feature type="compositionally biased region" description="Basic residues" evidence="2">
    <location>
        <begin position="443"/>
        <end position="454"/>
    </location>
</feature>
<dbReference type="WBParaSite" id="SPAL_0000864100.1">
    <property type="protein sequence ID" value="SPAL_0000864100.1"/>
    <property type="gene ID" value="SPAL_0000864100"/>
</dbReference>
<name>A0A0N5BRZ5_STREA</name>
<evidence type="ECO:0000313" key="4">
    <source>
        <dbReference type="WBParaSite" id="SPAL_0000864100.1"/>
    </source>
</evidence>
<sequence>MACESPTGNVGYVQSRIDLFEKKIKEHVLSERREALVAESNLLDNRMKALSIKINSERVIKEKNDEAAISDKYQTAAISRVVCRINKELIEGELKLNMLNKMVGAKYHIIRKIRKDSQSKGNYLSGPFMSVAETVKGCTNEDGSLKNVIQSSGEFLRKQQLDCEDKLWSLRIQEKCLTEELSALQNCVLYNEECAAKRNSENMNMVYKKQLDNENNKREMEILKEKINRVTLSNADKISRICKLKGFLEDKATDMGIAVNKRIGQKKRLKSILESFRAGCSSFSLENTENLPEDVVLLCMEFDKVKESSDEVSLDLSDLTKQISKLLRDIDSAEKRLSTLRKEKSERVSSKERDAQDKLERFAKTTSEIKNTIQSNKLLMDKLNIRSDIEKECEKLKEKHKEIVSASSMKKLTQCDLEGPKASPGQREMESQNESLTGPNKKTNTRKPNVKPAKKHGEDKKSGPKVSSKKAPIIVVPELDEMELSDSFLEVGNNNRNNDIGRGVLSEDKLAHRSDQHTLNSGNIDVKGKNKPFPVVGVPVSLKSSVKNIPKEQSGQKSGSKRSSNGSHIFSTPAKLRTVEKNSTSNAVDSRGSIFKERIYSTRSVATNPEEYNKFVNGHRGSQKNLSSSPNRNFKGATVSRQSSIASNILQAIPKKPDPRLSLNHRRDSVTSSVMAVVCNLDDEGTSDSSLDDM</sequence>
<dbReference type="AlphaFoldDB" id="A0A0N5BRZ5"/>